<evidence type="ECO:0000256" key="10">
    <source>
        <dbReference type="ARBA" id="ARBA00022840"/>
    </source>
</evidence>
<feature type="coiled-coil region" evidence="20">
    <location>
        <begin position="653"/>
        <end position="757"/>
    </location>
</feature>
<dbReference type="InterPro" id="IPR041741">
    <property type="entry name" value="SMC3_ABC_euk"/>
</dbReference>
<keyword evidence="12 20" id="KW-0175">Coiled coil</keyword>
<evidence type="ECO:0000256" key="17">
    <source>
        <dbReference type="ARBA" id="ARBA00023328"/>
    </source>
</evidence>
<dbReference type="GO" id="GO:0016887">
    <property type="term" value="F:ATP hydrolysis activity"/>
    <property type="evidence" value="ECO:0007669"/>
    <property type="project" value="InterPro"/>
</dbReference>
<gene>
    <name evidence="23" type="ORF">J0S82_009646</name>
</gene>
<evidence type="ECO:0000256" key="15">
    <source>
        <dbReference type="ARBA" id="ARBA00023254"/>
    </source>
</evidence>
<dbReference type="InterPro" id="IPR010935">
    <property type="entry name" value="SMC_hinge"/>
</dbReference>
<evidence type="ECO:0000256" key="12">
    <source>
        <dbReference type="ARBA" id="ARBA00023054"/>
    </source>
</evidence>
<keyword evidence="8" id="KW-0227">DNA damage</keyword>
<dbReference type="PANTHER" id="PTHR43977">
    <property type="entry name" value="STRUCTURAL MAINTENANCE OF CHROMOSOMES PROTEIN 3"/>
    <property type="match status" value="1"/>
</dbReference>
<evidence type="ECO:0000313" key="23">
    <source>
        <dbReference type="EMBL" id="KAG8517411.1"/>
    </source>
</evidence>
<proteinExistence type="inferred from homology"/>
<dbReference type="SUPFAM" id="SSF75553">
    <property type="entry name" value="Smc hinge domain"/>
    <property type="match status" value="1"/>
</dbReference>
<keyword evidence="5" id="KW-0158">Chromosome</keyword>
<protein>
    <recommendedName>
        <fullName evidence="4">Structural maintenance of chromosomes protein 3</fullName>
    </recommendedName>
    <alternativeName>
        <fullName evidence="18">Chondroitin sulfate proteoglycan 6</fullName>
    </alternativeName>
</protein>
<feature type="coiled-coil region" evidence="20">
    <location>
        <begin position="1203"/>
        <end position="1230"/>
    </location>
</feature>
<dbReference type="GO" id="GO:0005524">
    <property type="term" value="F:ATP binding"/>
    <property type="evidence" value="ECO:0007669"/>
    <property type="project" value="UniProtKB-KW"/>
</dbReference>
<feature type="coiled-coil region" evidence="20">
    <location>
        <begin position="1121"/>
        <end position="1155"/>
    </location>
</feature>
<evidence type="ECO:0000256" key="14">
    <source>
        <dbReference type="ARBA" id="ARBA00023242"/>
    </source>
</evidence>
<evidence type="ECO:0000256" key="6">
    <source>
        <dbReference type="ARBA" id="ARBA00022618"/>
    </source>
</evidence>
<evidence type="ECO:0000256" key="4">
    <source>
        <dbReference type="ARBA" id="ARBA00018690"/>
    </source>
</evidence>
<dbReference type="Pfam" id="PF06470">
    <property type="entry name" value="SMC_hinge"/>
    <property type="match status" value="1"/>
</dbReference>
<evidence type="ECO:0000256" key="20">
    <source>
        <dbReference type="SAM" id="Coils"/>
    </source>
</evidence>
<dbReference type="Proteomes" id="UP000700334">
    <property type="component" value="Unassembled WGS sequence"/>
</dbReference>
<reference evidence="23" key="1">
    <citation type="journal article" date="2021" name="Evol. Appl.">
        <title>The genome of the Pyrenean desman and the effects of bottlenecks and inbreeding on the genomic landscape of an endangered species.</title>
        <authorList>
            <person name="Escoda L."/>
            <person name="Castresana J."/>
        </authorList>
    </citation>
    <scope>NUCLEOTIDE SEQUENCE</scope>
    <source>
        <strain evidence="23">IBE-C5619</strain>
    </source>
</reference>
<dbReference type="InterPro" id="IPR027417">
    <property type="entry name" value="P-loop_NTPase"/>
</dbReference>
<comment type="caution">
    <text evidence="23">The sequence shown here is derived from an EMBL/GenBank/DDBJ whole genome shotgun (WGS) entry which is preliminary data.</text>
</comment>
<keyword evidence="6" id="KW-0132">Cell division</keyword>
<keyword evidence="11" id="KW-0007">Acetylation</keyword>
<evidence type="ECO:0000256" key="8">
    <source>
        <dbReference type="ARBA" id="ARBA00022763"/>
    </source>
</evidence>
<dbReference type="GO" id="GO:0031981">
    <property type="term" value="C:nuclear lumen"/>
    <property type="evidence" value="ECO:0007669"/>
    <property type="project" value="UniProtKB-ARBA"/>
</dbReference>
<dbReference type="OrthoDB" id="431497at2759"/>
<feature type="coiled-coil region" evidence="20">
    <location>
        <begin position="929"/>
        <end position="956"/>
    </location>
</feature>
<dbReference type="GO" id="GO:0051301">
    <property type="term" value="P:cell division"/>
    <property type="evidence" value="ECO:0007669"/>
    <property type="project" value="UniProtKB-KW"/>
</dbReference>
<sequence>PLLEAGVSRHDPRPLTSPRGWTRVWSPAVGRRRGPAPRARERLHLGPPFAARACPRVAGLGEAGCLPEAGGGAGASDLWEALGLPGRPGWAEGRELAGAAAGLAGSWWPGWDRPSRAPAWGAREVVSLASGRLGGTDAAGEVKGTLLAPAGVALPRVLTSVKTIFPRVSHGDEPCAGLQRLLCGSAALIRRPFWGWAVLQRSERCPRVWRAAASSPAGRSWCGALGFSVPTEPYTVHWTFESSMTSYWLQFLKTTGQCIYLTGLEQLLSAAKVIIQGFRSYRDQTIVDPFSSKHNVIAIQFVLSDEFSHLRPEQRLALLHEGTGPRVISAFVEIIFDNSDNRLPIDKEEVSLRRVIGAKKDQYFLDKKMVTKNDVMNLLESAGFSRSNPYYIVKQGKINQMATAPDSQRLKLLREVAGTRVYDERKEESISLMKETEGKREKINELLKYIEERLHTLEEEKEELAQYQKWDKMRRALEYTIYNQELNETRAKLDELSAKRETSGEKSRQLRDAQQDARDKMEDIERQVRELKTKISAMKEEKEQLSAERQEQIKQRTKLELKAKDLQDELAGNSEQRKRLLKERQKLLEKIEEKQKELAETEPKFNSVKEKEERGIARLAQATQERTDLYAKQGRGSQFTSKEERDKWIKKELKSLDQAINDKKRQIAAIHKDLEDTEANKEKNLEQYNKLDQDLNEVKARVEELDRKYYEVKNKKDELQSERNYLWREENAEQQALAAKREDLEKKQQLLRAATGKAILNGIDSINKVLDHFRRKGINQHVQNGYHGIVMNNFECEPAFYTCVEVTAGNRLFYHIVDSDEVSTKILMEFNKMNLPGEVTFLPLNKLDVRDTAYPETNDAIPMISKLRYNPRFDKAFKHVFGKTLICRSMEVSTQLARAFTMDCITLEGDQVSHRGALTGGYYDTRKSRLELQKDVRKAEEELGELEAKLNENLRRNIENIFLSCASLMNQMQQIETQQRKFKASRDSILSEMKMLKEKRQQSEKTFMPKQRSLQSLEASLHAMESTRESLKAELGTDLLSQLSLEDQKRENRQLLNERIKLEGIITRVETYLNENLRKRLDQVEQELNELRETEGGTVLTATTSELEAINKRVKDTMARSEDLDNSIDKTEAGIKELQKSMERWKNMEKEHMDAINHDTKELEKMTNRQGMLLKKKEECMKKIRELGSLPQEAFEKYQTLSLKQLFRKLEQCNTELKKYSHVNKKALDQFVNFSEQKEKLIKRQEELDRGYKSIMELMNVLELRKYEAIQLTFKQVSKNFSEVFQKLVPGGKATLVMKKGDVEGSQSQDEGEGSGESERGSGSQSSVPSVDQFTGVGIRVSFTGKQGEMREMQQLSGGQKSLVALALIFAIQKCDPAPFYLFDEIDQALDAQHRKAVSGTVLVSHIDVITAEMAKDFVEDDTTHG</sequence>
<comment type="subcellular location">
    <subcellularLocation>
        <location evidence="2">Chromosome</location>
        <location evidence="2">Centromere</location>
    </subcellularLocation>
    <subcellularLocation>
        <location evidence="1">Nucleus</location>
    </subcellularLocation>
</comment>
<evidence type="ECO:0000256" key="19">
    <source>
        <dbReference type="ARBA" id="ARBA00034085"/>
    </source>
</evidence>
<evidence type="ECO:0000256" key="3">
    <source>
        <dbReference type="ARBA" id="ARBA00005917"/>
    </source>
</evidence>
<evidence type="ECO:0000256" key="16">
    <source>
        <dbReference type="ARBA" id="ARBA00023306"/>
    </source>
</evidence>
<dbReference type="GO" id="GO:0006281">
    <property type="term" value="P:DNA repair"/>
    <property type="evidence" value="ECO:0007669"/>
    <property type="project" value="UniProtKB-KW"/>
</dbReference>
<dbReference type="SUPFAM" id="SSF52540">
    <property type="entry name" value="P-loop containing nucleoside triphosphate hydrolases"/>
    <property type="match status" value="2"/>
</dbReference>
<keyword evidence="9" id="KW-0498">Mitosis</keyword>
<evidence type="ECO:0000256" key="1">
    <source>
        <dbReference type="ARBA" id="ARBA00004123"/>
    </source>
</evidence>
<keyword evidence="14" id="KW-0539">Nucleus</keyword>
<dbReference type="Pfam" id="PF02463">
    <property type="entry name" value="SMC_N"/>
    <property type="match status" value="1"/>
</dbReference>
<evidence type="ECO:0000256" key="21">
    <source>
        <dbReference type="SAM" id="MobiDB-lite"/>
    </source>
</evidence>
<dbReference type="FunFam" id="3.40.50.300:FF:000370">
    <property type="entry name" value="Structural maintenance of chromosomes 3"/>
    <property type="match status" value="1"/>
</dbReference>
<evidence type="ECO:0000256" key="5">
    <source>
        <dbReference type="ARBA" id="ARBA00022454"/>
    </source>
</evidence>
<keyword evidence="24" id="KW-1185">Reference proteome</keyword>
<dbReference type="FunFam" id="1.20.1060.20:FF:000002">
    <property type="entry name" value="Structural maintenance of chromosomes 3"/>
    <property type="match status" value="1"/>
</dbReference>
<organism evidence="23 24">
    <name type="scientific">Galemys pyrenaicus</name>
    <name type="common">Iberian desman</name>
    <name type="synonym">Pyrenean desman</name>
    <dbReference type="NCBI Taxonomy" id="202257"/>
    <lineage>
        <taxon>Eukaryota</taxon>
        <taxon>Metazoa</taxon>
        <taxon>Chordata</taxon>
        <taxon>Craniata</taxon>
        <taxon>Vertebrata</taxon>
        <taxon>Euteleostomi</taxon>
        <taxon>Mammalia</taxon>
        <taxon>Eutheria</taxon>
        <taxon>Laurasiatheria</taxon>
        <taxon>Eulipotyphla</taxon>
        <taxon>Talpidae</taxon>
        <taxon>Galemys</taxon>
    </lineage>
</organism>
<keyword evidence="15" id="KW-0469">Meiosis</keyword>
<feature type="region of interest" description="Disordered" evidence="21">
    <location>
        <begin position="496"/>
        <end position="522"/>
    </location>
</feature>
<dbReference type="CDD" id="cd03272">
    <property type="entry name" value="ABC_SMC3_euk"/>
    <property type="match status" value="1"/>
</dbReference>
<feature type="non-terminal residue" evidence="23">
    <location>
        <position position="1"/>
    </location>
</feature>
<dbReference type="InterPro" id="IPR036277">
    <property type="entry name" value="SMC_hinge_sf"/>
</dbReference>
<name>A0A8J6ADJ5_GALPY</name>
<evidence type="ECO:0000313" key="24">
    <source>
        <dbReference type="Proteomes" id="UP000700334"/>
    </source>
</evidence>
<evidence type="ECO:0000256" key="13">
    <source>
        <dbReference type="ARBA" id="ARBA00023204"/>
    </source>
</evidence>
<keyword evidence="17" id="KW-0137">Centromere</keyword>
<dbReference type="GO" id="GO:0051276">
    <property type="term" value="P:chromosome organization"/>
    <property type="evidence" value="ECO:0007669"/>
    <property type="project" value="InterPro"/>
</dbReference>
<comment type="function">
    <text evidence="19">Central component of cohesin, a complex required for chromosome cohesion during the cell cycle. The cohesin complex may form a large proteinaceous ring within which sister chromatids can be trapped. At anaphase, the complex is cleaved and dissociates from chromatin, allowing sister chromatids to segregate. Cohesion is coupled to DNA replication and is involved in DNA repair. The cohesin complex also plays an important role in spindle pole assembly during mitosis and in chromosomes movement.</text>
</comment>
<evidence type="ECO:0000256" key="9">
    <source>
        <dbReference type="ARBA" id="ARBA00022776"/>
    </source>
</evidence>
<keyword evidence="13" id="KW-0234">DNA repair</keyword>
<dbReference type="InterPro" id="IPR003395">
    <property type="entry name" value="RecF/RecN/SMC_N"/>
</dbReference>
<evidence type="ECO:0000259" key="22">
    <source>
        <dbReference type="SMART" id="SM00968"/>
    </source>
</evidence>
<feature type="domain" description="SMC hinge" evidence="22">
    <location>
        <begin position="784"/>
        <end position="897"/>
    </location>
</feature>
<dbReference type="Gene3D" id="3.40.50.300">
    <property type="entry name" value="P-loop containing nucleotide triphosphate hydrolases"/>
    <property type="match status" value="2"/>
</dbReference>
<keyword evidence="16" id="KW-0131">Cell cycle</keyword>
<dbReference type="GO" id="GO:0000775">
    <property type="term" value="C:chromosome, centromeric region"/>
    <property type="evidence" value="ECO:0007669"/>
    <property type="project" value="UniProtKB-SubCell"/>
</dbReference>
<dbReference type="GO" id="GO:0051321">
    <property type="term" value="P:meiotic cell cycle"/>
    <property type="evidence" value="ECO:0007669"/>
    <property type="project" value="UniProtKB-KW"/>
</dbReference>
<keyword evidence="7" id="KW-0547">Nucleotide-binding</keyword>
<keyword evidence="10" id="KW-0067">ATP-binding</keyword>
<feature type="coiled-coil region" evidence="20">
    <location>
        <begin position="986"/>
        <end position="1094"/>
    </location>
</feature>
<evidence type="ECO:0000256" key="18">
    <source>
        <dbReference type="ARBA" id="ARBA00030850"/>
    </source>
</evidence>
<dbReference type="FunFam" id="3.40.50.300:FF:000424">
    <property type="entry name" value="Structural maintenance of chromosomes 3"/>
    <property type="match status" value="1"/>
</dbReference>
<dbReference type="EMBL" id="JAGFMF010011658">
    <property type="protein sequence ID" value="KAG8517411.1"/>
    <property type="molecule type" value="Genomic_DNA"/>
</dbReference>
<evidence type="ECO:0000256" key="2">
    <source>
        <dbReference type="ARBA" id="ARBA00004584"/>
    </source>
</evidence>
<feature type="region of interest" description="Disordered" evidence="21">
    <location>
        <begin position="1300"/>
        <end position="1331"/>
    </location>
</feature>
<accession>A0A8J6ADJ5</accession>
<dbReference type="SMART" id="SM00968">
    <property type="entry name" value="SMC_hinge"/>
    <property type="match status" value="1"/>
</dbReference>
<dbReference type="Gene3D" id="3.30.70.1620">
    <property type="match status" value="1"/>
</dbReference>
<evidence type="ECO:0000256" key="7">
    <source>
        <dbReference type="ARBA" id="ARBA00022741"/>
    </source>
</evidence>
<dbReference type="Gene3D" id="1.20.1060.20">
    <property type="match status" value="1"/>
</dbReference>
<comment type="similarity">
    <text evidence="3">Belongs to the SMC family. SMC3 subfamily.</text>
</comment>
<dbReference type="FunFam" id="3.30.70.1620:FF:000002">
    <property type="entry name" value="Structural maintenance of chromosomes 3"/>
    <property type="match status" value="1"/>
</dbReference>
<evidence type="ECO:0000256" key="11">
    <source>
        <dbReference type="ARBA" id="ARBA00022990"/>
    </source>
</evidence>